<dbReference type="GO" id="GO:0006915">
    <property type="term" value="P:apoptotic process"/>
    <property type="evidence" value="ECO:0007669"/>
    <property type="project" value="InterPro"/>
</dbReference>
<dbReference type="InterPro" id="IPR036020">
    <property type="entry name" value="WW_dom_sf"/>
</dbReference>
<organism evidence="3 4">
    <name type="scientific">Linnemannia gamsii</name>
    <dbReference type="NCBI Taxonomy" id="64522"/>
    <lineage>
        <taxon>Eukaryota</taxon>
        <taxon>Fungi</taxon>
        <taxon>Fungi incertae sedis</taxon>
        <taxon>Mucoromycota</taxon>
        <taxon>Mortierellomycotina</taxon>
        <taxon>Mortierellomycetes</taxon>
        <taxon>Mortierellales</taxon>
        <taxon>Mortierellaceae</taxon>
        <taxon>Linnemannia</taxon>
    </lineage>
</organism>
<dbReference type="PANTHER" id="PTHR47522:SF2">
    <property type="entry name" value="PROTEIN SALVADOR HOMOLOG 1"/>
    <property type="match status" value="1"/>
</dbReference>
<dbReference type="EMBL" id="JAAAIN010001777">
    <property type="protein sequence ID" value="KAG0300293.1"/>
    <property type="molecule type" value="Genomic_DNA"/>
</dbReference>
<dbReference type="Pfam" id="PF00397">
    <property type="entry name" value="WW"/>
    <property type="match status" value="1"/>
</dbReference>
<dbReference type="GO" id="GO:0060090">
    <property type="term" value="F:molecular adaptor activity"/>
    <property type="evidence" value="ECO:0007669"/>
    <property type="project" value="InterPro"/>
</dbReference>
<evidence type="ECO:0000259" key="2">
    <source>
        <dbReference type="PROSITE" id="PS50020"/>
    </source>
</evidence>
<accession>A0A9P6QVB9</accession>
<sequence>MLPPGWEAAVAPDGRTYYIDHNTQTTTWEKPIDAPPAYAAASSRPPAQAQAAAPAPTGQPQVVINRVLLDQASLQRLRAAIYPSPITPGNYWYDSISGAWGLMGGPCVGIMQAGLVLGGPLPADASGGGGTGVFINGREIHQADIAGLQAIGVTAVPGRWWVAANGAFGMQGLPIPFGNLRQSAQRANSSGPWSAHSRIMGTDVGGDGQGFTYFMGKDSHGHITSWSSG</sequence>
<dbReference type="PROSITE" id="PS50020">
    <property type="entry name" value="WW_DOMAIN_2"/>
    <property type="match status" value="1"/>
</dbReference>
<evidence type="ECO:0000313" key="3">
    <source>
        <dbReference type="EMBL" id="KAG0300293.1"/>
    </source>
</evidence>
<reference evidence="3" key="1">
    <citation type="journal article" date="2020" name="Fungal Divers.">
        <title>Resolving the Mortierellaceae phylogeny through synthesis of multi-gene phylogenetics and phylogenomics.</title>
        <authorList>
            <person name="Vandepol N."/>
            <person name="Liber J."/>
            <person name="Desiro A."/>
            <person name="Na H."/>
            <person name="Kennedy M."/>
            <person name="Barry K."/>
            <person name="Grigoriev I.V."/>
            <person name="Miller A.N."/>
            <person name="O'Donnell K."/>
            <person name="Stajich J.E."/>
            <person name="Bonito G."/>
        </authorList>
    </citation>
    <scope>NUCLEOTIDE SEQUENCE</scope>
    <source>
        <strain evidence="3">NVP60</strain>
    </source>
</reference>
<dbReference type="SUPFAM" id="SSF51045">
    <property type="entry name" value="WW domain"/>
    <property type="match status" value="1"/>
</dbReference>
<evidence type="ECO:0000256" key="1">
    <source>
        <dbReference type="SAM" id="MobiDB-lite"/>
    </source>
</evidence>
<dbReference type="AlphaFoldDB" id="A0A9P6QVB9"/>
<feature type="region of interest" description="Disordered" evidence="1">
    <location>
        <begin position="29"/>
        <end position="57"/>
    </location>
</feature>
<dbReference type="Proteomes" id="UP000823405">
    <property type="component" value="Unassembled WGS sequence"/>
</dbReference>
<dbReference type="Gene3D" id="2.20.70.10">
    <property type="match status" value="1"/>
</dbReference>
<dbReference type="PROSITE" id="PS01159">
    <property type="entry name" value="WW_DOMAIN_1"/>
    <property type="match status" value="1"/>
</dbReference>
<dbReference type="PANTHER" id="PTHR47522">
    <property type="entry name" value="SALVADOR FAMILY WW DOMAIN-CONTAINING PROTEIN 1"/>
    <property type="match status" value="1"/>
</dbReference>
<dbReference type="GO" id="GO:0043065">
    <property type="term" value="P:positive regulation of apoptotic process"/>
    <property type="evidence" value="ECO:0007669"/>
    <property type="project" value="TreeGrafter"/>
</dbReference>
<dbReference type="SMART" id="SM00456">
    <property type="entry name" value="WW"/>
    <property type="match status" value="1"/>
</dbReference>
<dbReference type="InterPro" id="IPR001202">
    <property type="entry name" value="WW_dom"/>
</dbReference>
<proteinExistence type="predicted"/>
<protein>
    <recommendedName>
        <fullName evidence="2">WW domain-containing protein</fullName>
    </recommendedName>
</protein>
<dbReference type="GO" id="GO:0035329">
    <property type="term" value="P:hippo signaling"/>
    <property type="evidence" value="ECO:0007669"/>
    <property type="project" value="InterPro"/>
</dbReference>
<dbReference type="PRINTS" id="PR00403">
    <property type="entry name" value="WWDOMAIN"/>
</dbReference>
<comment type="caution">
    <text evidence="3">The sequence shown here is derived from an EMBL/GenBank/DDBJ whole genome shotgun (WGS) entry which is preliminary data.</text>
</comment>
<dbReference type="OrthoDB" id="2020426at2759"/>
<keyword evidence="4" id="KW-1185">Reference proteome</keyword>
<gene>
    <name evidence="3" type="ORF">BGZ97_003303</name>
</gene>
<name>A0A9P6QVB9_9FUNG</name>
<dbReference type="GO" id="GO:0005829">
    <property type="term" value="C:cytosol"/>
    <property type="evidence" value="ECO:0007669"/>
    <property type="project" value="TreeGrafter"/>
</dbReference>
<evidence type="ECO:0000313" key="4">
    <source>
        <dbReference type="Proteomes" id="UP000823405"/>
    </source>
</evidence>
<feature type="domain" description="WW" evidence="2">
    <location>
        <begin position="1"/>
        <end position="33"/>
    </location>
</feature>
<dbReference type="CDD" id="cd00201">
    <property type="entry name" value="WW"/>
    <property type="match status" value="1"/>
</dbReference>
<dbReference type="InterPro" id="IPR030030">
    <property type="entry name" value="Sav"/>
</dbReference>
<feature type="compositionally biased region" description="Low complexity" evidence="1">
    <location>
        <begin position="35"/>
        <end position="56"/>
    </location>
</feature>